<dbReference type="InterPro" id="IPR053714">
    <property type="entry name" value="Iso_Racemase_Enz_sf"/>
</dbReference>
<evidence type="ECO:0000313" key="2">
    <source>
        <dbReference type="EMBL" id="PRY26308.1"/>
    </source>
</evidence>
<proteinExistence type="inferred from homology"/>
<dbReference type="Proteomes" id="UP000239480">
    <property type="component" value="Unassembled WGS sequence"/>
</dbReference>
<protein>
    <submittedName>
        <fullName evidence="2">Allantoin racemase</fullName>
    </submittedName>
</protein>
<dbReference type="Gene3D" id="3.40.50.12500">
    <property type="match status" value="1"/>
</dbReference>
<dbReference type="PANTHER" id="PTHR28047">
    <property type="entry name" value="PROTEIN DCG1"/>
    <property type="match status" value="1"/>
</dbReference>
<dbReference type="InterPro" id="IPR052186">
    <property type="entry name" value="Hydantoin_racemase-like"/>
</dbReference>
<name>A0A2T0RYR5_9RHOB</name>
<keyword evidence="3" id="KW-1185">Reference proteome</keyword>
<dbReference type="OrthoDB" id="9791723at2"/>
<evidence type="ECO:0000256" key="1">
    <source>
        <dbReference type="ARBA" id="ARBA00038414"/>
    </source>
</evidence>
<dbReference type="PANTHER" id="PTHR28047:SF5">
    <property type="entry name" value="PROTEIN DCG1"/>
    <property type="match status" value="1"/>
</dbReference>
<reference evidence="2 3" key="1">
    <citation type="submission" date="2018-03" db="EMBL/GenBank/DDBJ databases">
        <title>Genomic Encyclopedia of Archaeal and Bacterial Type Strains, Phase II (KMG-II): from individual species to whole genera.</title>
        <authorList>
            <person name="Goeker M."/>
        </authorList>
    </citation>
    <scope>NUCLEOTIDE SEQUENCE [LARGE SCALE GENOMIC DNA]</scope>
    <source>
        <strain evidence="2 3">DSM 29328</strain>
    </source>
</reference>
<dbReference type="EMBL" id="PVTD01000001">
    <property type="protein sequence ID" value="PRY26308.1"/>
    <property type="molecule type" value="Genomic_DNA"/>
</dbReference>
<gene>
    <name evidence="2" type="ORF">CLV78_101403</name>
</gene>
<dbReference type="RefSeq" id="WP_106203093.1">
    <property type="nucleotide sequence ID" value="NZ_PVTD01000001.1"/>
</dbReference>
<dbReference type="InterPro" id="IPR015942">
    <property type="entry name" value="Asp/Glu/hydantoin_racemase"/>
</dbReference>
<dbReference type="Pfam" id="PF01177">
    <property type="entry name" value="Asp_Glu_race"/>
    <property type="match status" value="1"/>
</dbReference>
<evidence type="ECO:0000313" key="3">
    <source>
        <dbReference type="Proteomes" id="UP000239480"/>
    </source>
</evidence>
<comment type="caution">
    <text evidence="2">The sequence shown here is derived from an EMBL/GenBank/DDBJ whole genome shotgun (WGS) entry which is preliminary data.</text>
</comment>
<dbReference type="GO" id="GO:0047661">
    <property type="term" value="F:amino-acid racemase activity"/>
    <property type="evidence" value="ECO:0007669"/>
    <property type="project" value="InterPro"/>
</dbReference>
<sequence length="213" mass="22300">MPRVLLINPNSTETMTASMLASARAVAPSVDFTGWTSRAAPAAIQGPDDGRRAEPPLLKLVARAGARFDCIIIGCFDDTGLAAASDLAECPVLGIGQAAFCMAMLRGLRFSVVTTLPVSVPVIEENIRRYGMAPWLDRVRASELSVLETEGEGAAPCDTIAREAELAIAEDESQCIILGCGGMSRLAAEVRARVSVPVIDGVEAAARLSSALT</sequence>
<accession>A0A2T0RYR5</accession>
<organism evidence="2 3">
    <name type="scientific">Aliiruegeria haliotis</name>
    <dbReference type="NCBI Taxonomy" id="1280846"/>
    <lineage>
        <taxon>Bacteria</taxon>
        <taxon>Pseudomonadati</taxon>
        <taxon>Pseudomonadota</taxon>
        <taxon>Alphaproteobacteria</taxon>
        <taxon>Rhodobacterales</taxon>
        <taxon>Roseobacteraceae</taxon>
        <taxon>Aliiruegeria</taxon>
    </lineage>
</organism>
<comment type="similarity">
    <text evidence="1">Belongs to the HyuE racemase family.</text>
</comment>
<dbReference type="AlphaFoldDB" id="A0A2T0RYR5"/>